<accession>A0A9X6RKQ9</accession>
<dbReference type="AlphaFoldDB" id="A0A9X6RKQ9"/>
<evidence type="ECO:0000313" key="3">
    <source>
        <dbReference type="Proteomes" id="UP000192578"/>
    </source>
</evidence>
<dbReference type="Proteomes" id="UP000192578">
    <property type="component" value="Unassembled WGS sequence"/>
</dbReference>
<comment type="caution">
    <text evidence="2">The sequence shown here is derived from an EMBL/GenBank/DDBJ whole genome shotgun (WGS) entry which is preliminary data.</text>
</comment>
<keyword evidence="1" id="KW-0732">Signal</keyword>
<proteinExistence type="predicted"/>
<dbReference type="EMBL" id="MTYJ01000224">
    <property type="protein sequence ID" value="OWA51364.1"/>
    <property type="molecule type" value="Genomic_DNA"/>
</dbReference>
<gene>
    <name evidence="2" type="ORF">BV898_15850</name>
</gene>
<reference evidence="3" key="1">
    <citation type="submission" date="2017-01" db="EMBL/GenBank/DDBJ databases">
        <title>Comparative genomics of anhydrobiosis in the tardigrade Hypsibius dujardini.</title>
        <authorList>
            <person name="Yoshida Y."/>
            <person name="Koutsovoulos G."/>
            <person name="Laetsch D."/>
            <person name="Stevens L."/>
            <person name="Kumar S."/>
            <person name="Horikawa D."/>
            <person name="Ishino K."/>
            <person name="Komine S."/>
            <person name="Tomita M."/>
            <person name="Blaxter M."/>
            <person name="Arakawa K."/>
        </authorList>
    </citation>
    <scope>NUCLEOTIDE SEQUENCE [LARGE SCALE GENOMIC DNA]</scope>
    <source>
        <strain evidence="3">Z151</strain>
    </source>
</reference>
<evidence type="ECO:0000256" key="1">
    <source>
        <dbReference type="SAM" id="SignalP"/>
    </source>
</evidence>
<evidence type="ECO:0008006" key="4">
    <source>
        <dbReference type="Google" id="ProtNLM"/>
    </source>
</evidence>
<sequence>MGTLIILFSCLAMLVACAPKIDTSHAQGLPCSRNQDCLWGYQCSDYDPNDNVPAACKMCFHRCTMSGDCRGGACKNGCCL</sequence>
<keyword evidence="3" id="KW-1185">Reference proteome</keyword>
<dbReference type="OrthoDB" id="10402528at2759"/>
<name>A0A9X6RKQ9_HYPEX</name>
<protein>
    <recommendedName>
        <fullName evidence="4">WAP domain-containing protein</fullName>
    </recommendedName>
</protein>
<feature type="chain" id="PRO_5040854210" description="WAP domain-containing protein" evidence="1">
    <location>
        <begin position="18"/>
        <end position="80"/>
    </location>
</feature>
<feature type="signal peptide" evidence="1">
    <location>
        <begin position="1"/>
        <end position="17"/>
    </location>
</feature>
<organism evidence="2 3">
    <name type="scientific">Hypsibius exemplaris</name>
    <name type="common">Freshwater tardigrade</name>
    <dbReference type="NCBI Taxonomy" id="2072580"/>
    <lineage>
        <taxon>Eukaryota</taxon>
        <taxon>Metazoa</taxon>
        <taxon>Ecdysozoa</taxon>
        <taxon>Tardigrada</taxon>
        <taxon>Eutardigrada</taxon>
        <taxon>Parachela</taxon>
        <taxon>Hypsibioidea</taxon>
        <taxon>Hypsibiidae</taxon>
        <taxon>Hypsibius</taxon>
    </lineage>
</organism>
<evidence type="ECO:0000313" key="2">
    <source>
        <dbReference type="EMBL" id="OWA51364.1"/>
    </source>
</evidence>